<keyword evidence="3" id="KW-1185">Reference proteome</keyword>
<dbReference type="PANTHER" id="PTHR22753:SF14">
    <property type="entry name" value="MONOACYLGLYCEROL_DIACYLGLYCEROL O-ACYLTRANSFERASE"/>
    <property type="match status" value="1"/>
</dbReference>
<dbReference type="PANTHER" id="PTHR22753">
    <property type="entry name" value="TRANSMEMBRANE PROTEIN 68"/>
    <property type="match status" value="1"/>
</dbReference>
<sequence>MTTSERHLRDLRAGDDPPVVLVPGIDGTALLFYRQQPLLSEHFDTVAFPLPTGSVPSMTMATLVNDLAELVREVANDGALLVAESFGGALSMSLAIEHPELVRGLVIVNSFPYLDMRFKLRTAPWILRSIPWAAMPIVRRYTSDHLHSPHTDATDIAEFRERAKAIDRDSYIRRLQILADFDLRPRLHEIEAPTLFLAGDRDRLLPSVRWARYMHERVRRSSFEVLAGYGHVCLIDHDLDLTETVMPWWHDVGAEHSGR</sequence>
<dbReference type="RefSeq" id="WP_015442768.1">
    <property type="nucleotide sequence ID" value="NC_020520.1"/>
</dbReference>
<feature type="domain" description="Serine aminopeptidase S33" evidence="1">
    <location>
        <begin position="60"/>
        <end position="237"/>
    </location>
</feature>
<dbReference type="InterPro" id="IPR022742">
    <property type="entry name" value="Hydrolase_4"/>
</dbReference>
<evidence type="ECO:0000313" key="2">
    <source>
        <dbReference type="EMBL" id="BAN03521.1"/>
    </source>
</evidence>
<gene>
    <name evidence="2" type="ORF">YM304_32070</name>
</gene>
<dbReference type="Proteomes" id="UP000011863">
    <property type="component" value="Chromosome"/>
</dbReference>
<name>A0A6C7EAM6_ILUCY</name>
<dbReference type="InterPro" id="IPR000073">
    <property type="entry name" value="AB_hydrolase_1"/>
</dbReference>
<accession>A0A6C7EAM6</accession>
<reference evidence="2 3" key="1">
    <citation type="journal article" date="2013" name="Int. J. Syst. Evol. Microbiol.">
        <title>Ilumatobacter nonamiense sp. nov. and Ilumatobacter coccineum sp. nov., isolated from seashore sand.</title>
        <authorList>
            <person name="Matsumoto A."/>
            <person name="Kasai H."/>
            <person name="Matsuo Y."/>
            <person name="Shizuri Y."/>
            <person name="Ichikawa N."/>
            <person name="Fujita N."/>
            <person name="Omura S."/>
            <person name="Takahashi Y."/>
        </authorList>
    </citation>
    <scope>NUCLEOTIDE SEQUENCE [LARGE SCALE GENOMIC DNA]</scope>
    <source>
        <strain evidence="3">NBRC 103263 / KCTC 29153 / YM16-304</strain>
    </source>
</reference>
<keyword evidence="2" id="KW-0378">Hydrolase</keyword>
<dbReference type="InterPro" id="IPR029058">
    <property type="entry name" value="AB_hydrolase_fold"/>
</dbReference>
<dbReference type="GO" id="GO:0016787">
    <property type="term" value="F:hydrolase activity"/>
    <property type="evidence" value="ECO:0007669"/>
    <property type="project" value="UniProtKB-KW"/>
</dbReference>
<dbReference type="Gene3D" id="3.40.50.1820">
    <property type="entry name" value="alpha/beta hydrolase"/>
    <property type="match status" value="1"/>
</dbReference>
<dbReference type="KEGG" id="aym:YM304_32070"/>
<organism evidence="2 3">
    <name type="scientific">Ilumatobacter coccineus (strain NBRC 103263 / KCTC 29153 / YM16-304)</name>
    <dbReference type="NCBI Taxonomy" id="1313172"/>
    <lineage>
        <taxon>Bacteria</taxon>
        <taxon>Bacillati</taxon>
        <taxon>Actinomycetota</taxon>
        <taxon>Acidimicrobiia</taxon>
        <taxon>Acidimicrobiales</taxon>
        <taxon>Ilumatobacteraceae</taxon>
        <taxon>Ilumatobacter</taxon>
    </lineage>
</organism>
<proteinExistence type="predicted"/>
<dbReference type="SUPFAM" id="SSF53474">
    <property type="entry name" value="alpha/beta-Hydrolases"/>
    <property type="match status" value="1"/>
</dbReference>
<protein>
    <submittedName>
        <fullName evidence="2">Putative hydrolase</fullName>
    </submittedName>
</protein>
<evidence type="ECO:0000313" key="3">
    <source>
        <dbReference type="Proteomes" id="UP000011863"/>
    </source>
</evidence>
<dbReference type="GO" id="GO:0016020">
    <property type="term" value="C:membrane"/>
    <property type="evidence" value="ECO:0007669"/>
    <property type="project" value="TreeGrafter"/>
</dbReference>
<dbReference type="Pfam" id="PF12146">
    <property type="entry name" value="Hydrolase_4"/>
    <property type="match status" value="1"/>
</dbReference>
<evidence type="ECO:0000259" key="1">
    <source>
        <dbReference type="Pfam" id="PF12146"/>
    </source>
</evidence>
<dbReference type="AlphaFoldDB" id="A0A6C7EAM6"/>
<dbReference type="PRINTS" id="PR00111">
    <property type="entry name" value="ABHYDROLASE"/>
</dbReference>
<dbReference type="EMBL" id="AP012057">
    <property type="protein sequence ID" value="BAN03521.1"/>
    <property type="molecule type" value="Genomic_DNA"/>
</dbReference>